<dbReference type="WBParaSite" id="ACRNAN_scaffold7955.g7483.t2">
    <property type="protein sequence ID" value="ACRNAN_scaffold7955.g7483.t2"/>
    <property type="gene ID" value="ACRNAN_scaffold7955.g7483"/>
</dbReference>
<protein>
    <submittedName>
        <fullName evidence="3">G-protein coupled receptors family 1 profile domain-containing protein</fullName>
    </submittedName>
</protein>
<keyword evidence="2" id="KW-1185">Reference proteome</keyword>
<feature type="transmembrane region" description="Helical" evidence="1">
    <location>
        <begin position="43"/>
        <end position="64"/>
    </location>
</feature>
<name>A0A914EFJ2_9BILA</name>
<evidence type="ECO:0000313" key="2">
    <source>
        <dbReference type="Proteomes" id="UP000887540"/>
    </source>
</evidence>
<evidence type="ECO:0000256" key="1">
    <source>
        <dbReference type="SAM" id="Phobius"/>
    </source>
</evidence>
<dbReference type="Proteomes" id="UP000887540">
    <property type="component" value="Unplaced"/>
</dbReference>
<proteinExistence type="predicted"/>
<dbReference type="AlphaFoldDB" id="A0A914EFJ2"/>
<reference evidence="3" key="1">
    <citation type="submission" date="2022-11" db="UniProtKB">
        <authorList>
            <consortium name="WormBaseParasite"/>
        </authorList>
    </citation>
    <scope>IDENTIFICATION</scope>
</reference>
<keyword evidence="1" id="KW-0812">Transmembrane</keyword>
<accession>A0A914EFJ2</accession>
<evidence type="ECO:0000313" key="3">
    <source>
        <dbReference type="WBParaSite" id="ACRNAN_scaffold7955.g7483.t2"/>
    </source>
</evidence>
<keyword evidence="1" id="KW-1133">Transmembrane helix</keyword>
<organism evidence="2 3">
    <name type="scientific">Acrobeloides nanus</name>
    <dbReference type="NCBI Taxonomy" id="290746"/>
    <lineage>
        <taxon>Eukaryota</taxon>
        <taxon>Metazoa</taxon>
        <taxon>Ecdysozoa</taxon>
        <taxon>Nematoda</taxon>
        <taxon>Chromadorea</taxon>
        <taxon>Rhabditida</taxon>
        <taxon>Tylenchina</taxon>
        <taxon>Cephalobomorpha</taxon>
        <taxon>Cephaloboidea</taxon>
        <taxon>Cephalobidae</taxon>
        <taxon>Acrobeloides</taxon>
    </lineage>
</organism>
<sequence length="69" mass="7742">MTGQPYTGEDMMDQRGPMQYRIRNPVVCGITTLVVPSLSQYNFYATIVISLVILLVYGATWVVAKTKNQ</sequence>
<keyword evidence="1" id="KW-0472">Membrane</keyword>